<name>A0A1V2H4S1_9PROT</name>
<dbReference type="InterPro" id="IPR036388">
    <property type="entry name" value="WH-like_DNA-bd_sf"/>
</dbReference>
<dbReference type="SUPFAM" id="SSF46785">
    <property type="entry name" value="Winged helix' DNA-binding domain"/>
    <property type="match status" value="1"/>
</dbReference>
<evidence type="ECO:0000259" key="4">
    <source>
        <dbReference type="PROSITE" id="PS51077"/>
    </source>
</evidence>
<accession>A0A1V2H4S1</accession>
<dbReference type="InterPro" id="IPR005471">
    <property type="entry name" value="Tscrpt_reg_IclR_N"/>
</dbReference>
<evidence type="ECO:0000256" key="1">
    <source>
        <dbReference type="ARBA" id="ARBA00023015"/>
    </source>
</evidence>
<keyword evidence="3" id="KW-0804">Transcription</keyword>
<dbReference type="InterPro" id="IPR014757">
    <property type="entry name" value="Tscrpt_reg_IclR_C"/>
</dbReference>
<dbReference type="OrthoDB" id="6057486at2"/>
<feature type="domain" description="HTH iclR-type" evidence="4">
    <location>
        <begin position="8"/>
        <end position="70"/>
    </location>
</feature>
<dbReference type="Pfam" id="PF01614">
    <property type="entry name" value="IclR_C"/>
    <property type="match status" value="1"/>
</dbReference>
<keyword evidence="1" id="KW-0805">Transcription regulation</keyword>
<dbReference type="PANTHER" id="PTHR30136">
    <property type="entry name" value="HELIX-TURN-HELIX TRANSCRIPTIONAL REGULATOR, ICLR FAMILY"/>
    <property type="match status" value="1"/>
</dbReference>
<dbReference type="SMART" id="SM00346">
    <property type="entry name" value="HTH_ICLR"/>
    <property type="match status" value="1"/>
</dbReference>
<feature type="domain" description="IclR-ED" evidence="5">
    <location>
        <begin position="71"/>
        <end position="255"/>
    </location>
</feature>
<dbReference type="SUPFAM" id="SSF55781">
    <property type="entry name" value="GAF domain-like"/>
    <property type="match status" value="1"/>
</dbReference>
<evidence type="ECO:0000313" key="7">
    <source>
        <dbReference type="Proteomes" id="UP000188879"/>
    </source>
</evidence>
<dbReference type="GO" id="GO:0003677">
    <property type="term" value="F:DNA binding"/>
    <property type="evidence" value="ECO:0007669"/>
    <property type="project" value="UniProtKB-KW"/>
</dbReference>
<evidence type="ECO:0000313" key="6">
    <source>
        <dbReference type="EMBL" id="ONG54983.1"/>
    </source>
</evidence>
<dbReference type="RefSeq" id="WP_076957139.1">
    <property type="nucleotide sequence ID" value="NZ_MLCO01000077.1"/>
</dbReference>
<evidence type="ECO:0000259" key="5">
    <source>
        <dbReference type="PROSITE" id="PS51078"/>
    </source>
</evidence>
<dbReference type="EMBL" id="MLCO01000077">
    <property type="protein sequence ID" value="ONG54983.1"/>
    <property type="molecule type" value="Genomic_DNA"/>
</dbReference>
<dbReference type="Pfam" id="PF09339">
    <property type="entry name" value="HTH_IclR"/>
    <property type="match status" value="1"/>
</dbReference>
<dbReference type="Gene3D" id="3.30.450.40">
    <property type="match status" value="1"/>
</dbReference>
<proteinExistence type="predicted"/>
<dbReference type="PANTHER" id="PTHR30136:SF35">
    <property type="entry name" value="HTH-TYPE TRANSCRIPTIONAL REGULATOR RV1719"/>
    <property type="match status" value="1"/>
</dbReference>
<gene>
    <name evidence="6" type="ORF">BKE38_09645</name>
</gene>
<dbReference type="InterPro" id="IPR050707">
    <property type="entry name" value="HTH_MetabolicPath_Reg"/>
</dbReference>
<keyword evidence="2" id="KW-0238">DNA-binding</keyword>
<reference evidence="6 7" key="1">
    <citation type="submission" date="2016-10" db="EMBL/GenBank/DDBJ databases">
        <title>Draft Genome sequence of Roseomonas sp. strain M3.</title>
        <authorList>
            <person name="Subhash Y."/>
            <person name="Lee S."/>
        </authorList>
    </citation>
    <scope>NUCLEOTIDE SEQUENCE [LARGE SCALE GENOMIC DNA]</scope>
    <source>
        <strain evidence="6 7">M3</strain>
    </source>
</reference>
<dbReference type="PROSITE" id="PS51078">
    <property type="entry name" value="ICLR_ED"/>
    <property type="match status" value="1"/>
</dbReference>
<dbReference type="GO" id="GO:0003700">
    <property type="term" value="F:DNA-binding transcription factor activity"/>
    <property type="evidence" value="ECO:0007669"/>
    <property type="project" value="TreeGrafter"/>
</dbReference>
<evidence type="ECO:0000256" key="2">
    <source>
        <dbReference type="ARBA" id="ARBA00023125"/>
    </source>
</evidence>
<protein>
    <submittedName>
        <fullName evidence="6">IclR family transcriptional regulator</fullName>
    </submittedName>
</protein>
<dbReference type="GO" id="GO:0045892">
    <property type="term" value="P:negative regulation of DNA-templated transcription"/>
    <property type="evidence" value="ECO:0007669"/>
    <property type="project" value="TreeGrafter"/>
</dbReference>
<comment type="caution">
    <text evidence="6">The sequence shown here is derived from an EMBL/GenBank/DDBJ whole genome shotgun (WGS) entry which is preliminary data.</text>
</comment>
<keyword evidence="7" id="KW-1185">Reference proteome</keyword>
<organism evidence="6 7">
    <name type="scientific">Teichococcus deserti</name>
    <dbReference type="NCBI Taxonomy" id="1817963"/>
    <lineage>
        <taxon>Bacteria</taxon>
        <taxon>Pseudomonadati</taxon>
        <taxon>Pseudomonadota</taxon>
        <taxon>Alphaproteobacteria</taxon>
        <taxon>Acetobacterales</taxon>
        <taxon>Roseomonadaceae</taxon>
        <taxon>Roseomonas</taxon>
    </lineage>
</organism>
<dbReference type="Gene3D" id="1.10.10.10">
    <property type="entry name" value="Winged helix-like DNA-binding domain superfamily/Winged helix DNA-binding domain"/>
    <property type="match status" value="1"/>
</dbReference>
<evidence type="ECO:0000256" key="3">
    <source>
        <dbReference type="ARBA" id="ARBA00023163"/>
    </source>
</evidence>
<dbReference type="Proteomes" id="UP000188879">
    <property type="component" value="Unassembled WGS sequence"/>
</dbReference>
<dbReference type="PROSITE" id="PS51077">
    <property type="entry name" value="HTH_ICLR"/>
    <property type="match status" value="1"/>
</dbReference>
<dbReference type="AlphaFoldDB" id="A0A1V2H4S1"/>
<dbReference type="InterPro" id="IPR029016">
    <property type="entry name" value="GAF-like_dom_sf"/>
</dbReference>
<sequence>MSDDRLFVQSLQKGLALLEAFSRQPGELSLNELASLSGIDRSSAQRMAHTLLKLGYLERGANGRGYTPGRKILDRSFDFLRSRPLIERATPVIIELQRSTGERVDLSLFDGSSIVYALRRQSKRETFFATLAGRRLASFITSGGRACMAHLPRDEVASMLARADIRPATPKTLLDPDAIMARIDQARREGYSVVLEEMLIGEVVVGAAILDQQGRPVGAIHVAGSLSEWPPARFTARFAPLAIEAARALSGGTGLR</sequence>
<dbReference type="InterPro" id="IPR036390">
    <property type="entry name" value="WH_DNA-bd_sf"/>
</dbReference>